<gene>
    <name evidence="1" type="ORF">Tco_0705342</name>
</gene>
<organism evidence="1 2">
    <name type="scientific">Tanacetum coccineum</name>
    <dbReference type="NCBI Taxonomy" id="301880"/>
    <lineage>
        <taxon>Eukaryota</taxon>
        <taxon>Viridiplantae</taxon>
        <taxon>Streptophyta</taxon>
        <taxon>Embryophyta</taxon>
        <taxon>Tracheophyta</taxon>
        <taxon>Spermatophyta</taxon>
        <taxon>Magnoliopsida</taxon>
        <taxon>eudicotyledons</taxon>
        <taxon>Gunneridae</taxon>
        <taxon>Pentapetalae</taxon>
        <taxon>asterids</taxon>
        <taxon>campanulids</taxon>
        <taxon>Asterales</taxon>
        <taxon>Asteraceae</taxon>
        <taxon>Asteroideae</taxon>
        <taxon>Anthemideae</taxon>
        <taxon>Anthemidinae</taxon>
        <taxon>Tanacetum</taxon>
    </lineage>
</organism>
<dbReference type="Proteomes" id="UP001151760">
    <property type="component" value="Unassembled WGS sequence"/>
</dbReference>
<accession>A0ABQ4Y574</accession>
<evidence type="ECO:0000313" key="2">
    <source>
        <dbReference type="Proteomes" id="UP001151760"/>
    </source>
</evidence>
<evidence type="ECO:0000313" key="1">
    <source>
        <dbReference type="EMBL" id="GJS72501.1"/>
    </source>
</evidence>
<comment type="caution">
    <text evidence="1">The sequence shown here is derived from an EMBL/GenBank/DDBJ whole genome shotgun (WGS) entry which is preliminary data.</text>
</comment>
<proteinExistence type="predicted"/>
<reference evidence="1" key="2">
    <citation type="submission" date="2022-01" db="EMBL/GenBank/DDBJ databases">
        <authorList>
            <person name="Yamashiro T."/>
            <person name="Shiraishi A."/>
            <person name="Satake H."/>
            <person name="Nakayama K."/>
        </authorList>
    </citation>
    <scope>NUCLEOTIDE SEQUENCE</scope>
</reference>
<keyword evidence="2" id="KW-1185">Reference proteome</keyword>
<name>A0ABQ4Y574_9ASTR</name>
<reference evidence="1" key="1">
    <citation type="journal article" date="2022" name="Int. J. Mol. Sci.">
        <title>Draft Genome of Tanacetum Coccineum: Genomic Comparison of Closely Related Tanacetum-Family Plants.</title>
        <authorList>
            <person name="Yamashiro T."/>
            <person name="Shiraishi A."/>
            <person name="Nakayama K."/>
            <person name="Satake H."/>
        </authorList>
    </citation>
    <scope>NUCLEOTIDE SEQUENCE</scope>
</reference>
<protein>
    <submittedName>
        <fullName evidence="1">Uncharacterized protein</fullName>
    </submittedName>
</protein>
<sequence>MNTIKDRSLCALEALWYLLSTVVKQQAQINRHIEVNTQNISFNSCAKTNCGLKVDKVTEEAATRSLCWWIFGGGGQEVELTRVKKTRLRVRRKAVVANALEPAIFKMLLGETSSRYGC</sequence>
<dbReference type="EMBL" id="BQNB010010084">
    <property type="protein sequence ID" value="GJS72501.1"/>
    <property type="molecule type" value="Genomic_DNA"/>
</dbReference>